<dbReference type="InterPro" id="IPR052754">
    <property type="entry name" value="NTPase_KAP_P-loop"/>
</dbReference>
<dbReference type="EMBL" id="QSFT01000023">
    <property type="protein sequence ID" value="RHA74485.1"/>
    <property type="molecule type" value="Genomic_DNA"/>
</dbReference>
<proteinExistence type="predicted"/>
<dbReference type="RefSeq" id="WP_054856405.1">
    <property type="nucleotide sequence ID" value="NZ_CABJGD010000023.1"/>
</dbReference>
<feature type="domain" description="KAP NTPase" evidence="1">
    <location>
        <begin position="16"/>
        <end position="369"/>
    </location>
</feature>
<protein>
    <submittedName>
        <fullName evidence="2">KAP P-loop protein</fullName>
    </submittedName>
</protein>
<dbReference type="GeneID" id="78404685"/>
<dbReference type="InterPro" id="IPR011646">
    <property type="entry name" value="KAP_P-loop"/>
</dbReference>
<dbReference type="PANTHER" id="PTHR22674:SF6">
    <property type="entry name" value="NTPASE KAP FAMILY P-LOOP DOMAIN-CONTAINING PROTEIN 1"/>
    <property type="match status" value="1"/>
</dbReference>
<reference evidence="2 3" key="1">
    <citation type="submission" date="2018-08" db="EMBL/GenBank/DDBJ databases">
        <title>A genome reference for cultivated species of the human gut microbiota.</title>
        <authorList>
            <person name="Zou Y."/>
            <person name="Xue W."/>
            <person name="Luo G."/>
        </authorList>
    </citation>
    <scope>NUCLEOTIDE SEQUENCE [LARGE SCALE GENOMIC DNA]</scope>
    <source>
        <strain evidence="2 3">AM42-38</strain>
    </source>
</reference>
<dbReference type="InterPro" id="IPR027417">
    <property type="entry name" value="P-loop_NTPase"/>
</dbReference>
<dbReference type="SUPFAM" id="SSF52540">
    <property type="entry name" value="P-loop containing nucleoside triphosphate hydrolases"/>
    <property type="match status" value="1"/>
</dbReference>
<evidence type="ECO:0000259" key="1">
    <source>
        <dbReference type="Pfam" id="PF07693"/>
    </source>
</evidence>
<dbReference type="Pfam" id="PF07693">
    <property type="entry name" value="KAP_NTPase"/>
    <property type="match status" value="1"/>
</dbReference>
<dbReference type="PANTHER" id="PTHR22674">
    <property type="entry name" value="NTPASE, KAP FAMILY P-LOOP DOMAIN-CONTAINING 1"/>
    <property type="match status" value="1"/>
</dbReference>
<gene>
    <name evidence="2" type="ORF">DW921_10555</name>
</gene>
<sequence>MWSDNETTQDLLGYQVHADLLKKIILSDSMLPISIGVFGNWGSGKSSLMLLLQQALKEWEQSQQGENHNMILQVYFNSWQFESYDTTKLTMIESILEALDKDIEKRRSFFEKADDFFARINFLKAGVFVLKKTYDNLTPEWLKKWLPSKEDIDIIAEKDKYNNLLEDISKGNTSKFIATFRELFEELIDNMGYKAVIVYVDDLDRCDPKKIIGCLEAVKLFVNVKKTAFVIGADERIIEYAISQHYPIQMKKEDISSPFSDYLEKLIQLPYKLPRLSDNEQETYITLLLCKNHLNETLFNQIHQEYLNFRKSDKHSGYNIANIKAKSNGVDFKEVEYRLPVVPLVKQFLNGNPRQLKRFLNTLYVRQELAEVAGFSDIRPEVLTKLMVLEYNTLYNSRFEELYKIQKANDGVLPLENVEEEATLENGIQNPQWKDNWSSDYLKKWLSSDPSLKDINLQNYFWVARDALKNETPIASLVTNKIMLIFKNLCTLQTNNAMKKELPKMIQNCEESEKDMIVHLINNSLKKDPKSENCWRILHCDESNLLIGDNIDRLKLLVSNVKTEEIGTDANSFFARMKKINDEFYTFVANIPKSANLEKAIERKG</sequence>
<evidence type="ECO:0000313" key="3">
    <source>
        <dbReference type="Proteomes" id="UP000283855"/>
    </source>
</evidence>
<organism evidence="2 3">
    <name type="scientific">Phocaeicola coprophilus</name>
    <dbReference type="NCBI Taxonomy" id="387090"/>
    <lineage>
        <taxon>Bacteria</taxon>
        <taxon>Pseudomonadati</taxon>
        <taxon>Bacteroidota</taxon>
        <taxon>Bacteroidia</taxon>
        <taxon>Bacteroidales</taxon>
        <taxon>Bacteroidaceae</taxon>
        <taxon>Phocaeicola</taxon>
    </lineage>
</organism>
<dbReference type="Proteomes" id="UP000283855">
    <property type="component" value="Unassembled WGS sequence"/>
</dbReference>
<evidence type="ECO:0000313" key="2">
    <source>
        <dbReference type="EMBL" id="RHA74485.1"/>
    </source>
</evidence>
<name>A0A413SY44_9BACT</name>
<comment type="caution">
    <text evidence="2">The sequence shown here is derived from an EMBL/GenBank/DDBJ whole genome shotgun (WGS) entry which is preliminary data.</text>
</comment>
<accession>A0A413SY44</accession>
<dbReference type="AlphaFoldDB" id="A0A413SY44"/>
<dbReference type="Gene3D" id="3.40.50.300">
    <property type="entry name" value="P-loop containing nucleotide triphosphate hydrolases"/>
    <property type="match status" value="1"/>
</dbReference>